<dbReference type="Proteomes" id="UP001219525">
    <property type="component" value="Unassembled WGS sequence"/>
</dbReference>
<proteinExistence type="predicted"/>
<sequence>MHRPPAIAILKESPEAAQKILEAILDSPNGRRGLSRLARTCRAWLEPALDVLWRELDSLAPLIGLFPPHLLKKTKKPGLGLSANPVEKDWERLLKYGNRVLKITYDEMSNNVSTSIFPIFEDFRPKTYLLPNLQHLTWKVTTPETLDRASLFLNSGLQGLVLHLGTGGTKFPTLTFFLADLGSRLKLKSFSITSSTSMPETFTELLLPQDGIEKLVVIVPGALSSSVGKWIAYMPRLKSLQLDLTSRSLAAINGFFKELLSGDSTPDSVESHTDSGVFSGDEVDFTEIRKSLLDLTGDTKTRRSKFPVLTQLHLTGQASNIATFLTHMSSPLTQLDIVIEDPPDAADWRRLSSIICERFGSSLVTLRVGATLSSKYGDLVRSTSRAAPAPSRLSLEHLSSLPQLRTLSIDLPESICFTASDIEHLAEVAPNLEEVRLCPLARFAQAAPPQLTLEGLAPLIRSCRRLTTMAVVVNAKGGSAEVSGSSNSLLWLHVGHSWVMDTFQVAILLSQFAPHLETIKWFTERNRPGFVEANARGWQKVSDILPHLQNLRLTERRGAPQLPSAAPPPPPEKEVVIEYVEVVAPRPPVAEKAIDATVRTVDCGVEAKPPTMERSAQATPSMSERGTQVNPSYASIGINATPQMMEAAVDATTKLVEVVRSSVAVQTTVEESAAKKSPNRPSQMNCGGSTNFGSLLSVFSLIDFMRVVVLYPLGLPMRILSATLGLFKRKTNDEVGEEREVALDTFNVRP</sequence>
<dbReference type="InterPro" id="IPR032675">
    <property type="entry name" value="LRR_dom_sf"/>
</dbReference>
<evidence type="ECO:0000313" key="2">
    <source>
        <dbReference type="Proteomes" id="UP001219525"/>
    </source>
</evidence>
<organism evidence="1 2">
    <name type="scientific">Mycena pura</name>
    <dbReference type="NCBI Taxonomy" id="153505"/>
    <lineage>
        <taxon>Eukaryota</taxon>
        <taxon>Fungi</taxon>
        <taxon>Dikarya</taxon>
        <taxon>Basidiomycota</taxon>
        <taxon>Agaricomycotina</taxon>
        <taxon>Agaricomycetes</taxon>
        <taxon>Agaricomycetidae</taxon>
        <taxon>Agaricales</taxon>
        <taxon>Marasmiineae</taxon>
        <taxon>Mycenaceae</taxon>
        <taxon>Mycena</taxon>
    </lineage>
</organism>
<comment type="caution">
    <text evidence="1">The sequence shown here is derived from an EMBL/GenBank/DDBJ whole genome shotgun (WGS) entry which is preliminary data.</text>
</comment>
<evidence type="ECO:0008006" key="3">
    <source>
        <dbReference type="Google" id="ProtNLM"/>
    </source>
</evidence>
<protein>
    <recommendedName>
        <fullName evidence="3">F-box domain-containing protein</fullName>
    </recommendedName>
</protein>
<name>A0AAD6UW44_9AGAR</name>
<dbReference type="EMBL" id="JARJCW010000109">
    <property type="protein sequence ID" value="KAJ7193361.1"/>
    <property type="molecule type" value="Genomic_DNA"/>
</dbReference>
<keyword evidence="2" id="KW-1185">Reference proteome</keyword>
<dbReference type="Gene3D" id="3.80.10.10">
    <property type="entry name" value="Ribonuclease Inhibitor"/>
    <property type="match status" value="1"/>
</dbReference>
<accession>A0AAD6UW44</accession>
<reference evidence="1" key="1">
    <citation type="submission" date="2023-03" db="EMBL/GenBank/DDBJ databases">
        <title>Massive genome expansion in bonnet fungi (Mycena s.s.) driven by repeated elements and novel gene families across ecological guilds.</title>
        <authorList>
            <consortium name="Lawrence Berkeley National Laboratory"/>
            <person name="Harder C.B."/>
            <person name="Miyauchi S."/>
            <person name="Viragh M."/>
            <person name="Kuo A."/>
            <person name="Thoen E."/>
            <person name="Andreopoulos B."/>
            <person name="Lu D."/>
            <person name="Skrede I."/>
            <person name="Drula E."/>
            <person name="Henrissat B."/>
            <person name="Morin E."/>
            <person name="Kohler A."/>
            <person name="Barry K."/>
            <person name="LaButti K."/>
            <person name="Morin E."/>
            <person name="Salamov A."/>
            <person name="Lipzen A."/>
            <person name="Mereny Z."/>
            <person name="Hegedus B."/>
            <person name="Baldrian P."/>
            <person name="Stursova M."/>
            <person name="Weitz H."/>
            <person name="Taylor A."/>
            <person name="Grigoriev I.V."/>
            <person name="Nagy L.G."/>
            <person name="Martin F."/>
            <person name="Kauserud H."/>
        </authorList>
    </citation>
    <scope>NUCLEOTIDE SEQUENCE</scope>
    <source>
        <strain evidence="1">9144</strain>
    </source>
</reference>
<gene>
    <name evidence="1" type="ORF">GGX14DRAFT_589290</name>
</gene>
<evidence type="ECO:0000313" key="1">
    <source>
        <dbReference type="EMBL" id="KAJ7193361.1"/>
    </source>
</evidence>
<dbReference type="SUPFAM" id="SSF52047">
    <property type="entry name" value="RNI-like"/>
    <property type="match status" value="1"/>
</dbReference>
<dbReference type="AlphaFoldDB" id="A0AAD6UW44"/>